<reference evidence="6 7" key="1">
    <citation type="journal article" date="2016" name="Nat. Commun.">
        <title>Thousands of microbial genomes shed light on interconnected biogeochemical processes in an aquifer system.</title>
        <authorList>
            <person name="Anantharaman K."/>
            <person name="Brown C.T."/>
            <person name="Hug L.A."/>
            <person name="Sharon I."/>
            <person name="Castelle C.J."/>
            <person name="Probst A.J."/>
            <person name="Thomas B.C."/>
            <person name="Singh A."/>
            <person name="Wilkins M.J."/>
            <person name="Karaoz U."/>
            <person name="Brodie E.L."/>
            <person name="Williams K.H."/>
            <person name="Hubbard S.S."/>
            <person name="Banfield J.F."/>
        </authorList>
    </citation>
    <scope>NUCLEOTIDE SEQUENCE [LARGE SCALE GENOMIC DNA]</scope>
</reference>
<dbReference type="InterPro" id="IPR006603">
    <property type="entry name" value="PQ-loop_rpt"/>
</dbReference>
<gene>
    <name evidence="6" type="ORF">A2024_02275</name>
</gene>
<feature type="transmembrane region" description="Helical" evidence="5">
    <location>
        <begin position="34"/>
        <end position="53"/>
    </location>
</feature>
<dbReference type="Gene3D" id="1.20.1280.290">
    <property type="match status" value="1"/>
</dbReference>
<comment type="subcellular location">
    <subcellularLocation>
        <location evidence="1">Membrane</location>
        <topology evidence="1">Multi-pass membrane protein</topology>
    </subcellularLocation>
</comment>
<keyword evidence="4 5" id="KW-0472">Membrane</keyword>
<evidence type="ECO:0000256" key="4">
    <source>
        <dbReference type="ARBA" id="ARBA00023136"/>
    </source>
</evidence>
<evidence type="ECO:0000313" key="6">
    <source>
        <dbReference type="EMBL" id="OGF10334.1"/>
    </source>
</evidence>
<dbReference type="AlphaFoldDB" id="A0A1F5R7A5"/>
<dbReference type="Pfam" id="PF04193">
    <property type="entry name" value="PQ-loop"/>
    <property type="match status" value="1"/>
</dbReference>
<evidence type="ECO:0000256" key="5">
    <source>
        <dbReference type="SAM" id="Phobius"/>
    </source>
</evidence>
<feature type="transmembrane region" description="Helical" evidence="5">
    <location>
        <begin position="60"/>
        <end position="79"/>
    </location>
</feature>
<name>A0A1F5R7A5_9BACT</name>
<protein>
    <recommendedName>
        <fullName evidence="8">MtN3 and saliva related transmembrane protein</fullName>
    </recommendedName>
</protein>
<dbReference type="NCBIfam" id="NF037968">
    <property type="entry name" value="SemiSWEET_2"/>
    <property type="match status" value="1"/>
</dbReference>
<evidence type="ECO:0000313" key="7">
    <source>
        <dbReference type="Proteomes" id="UP000177230"/>
    </source>
</evidence>
<dbReference type="Proteomes" id="UP000177230">
    <property type="component" value="Unassembled WGS sequence"/>
</dbReference>
<comment type="caution">
    <text evidence="6">The sequence shown here is derived from an EMBL/GenBank/DDBJ whole genome shotgun (WGS) entry which is preliminary data.</text>
</comment>
<keyword evidence="3 5" id="KW-1133">Transmembrane helix</keyword>
<accession>A0A1F5R7A5</accession>
<sequence>MIKELGLLAGFLTTLSFLPQVVKSLKTKHMDDFNIWFLILMIVGLSLWTVYGFMIKQLPIIIANLATISLNLMLLGLKIKYQKQK</sequence>
<evidence type="ECO:0000256" key="1">
    <source>
        <dbReference type="ARBA" id="ARBA00004141"/>
    </source>
</evidence>
<evidence type="ECO:0000256" key="2">
    <source>
        <dbReference type="ARBA" id="ARBA00022692"/>
    </source>
</evidence>
<organism evidence="6 7">
    <name type="scientific">Candidatus Edwardsbacteria bacterium GWF2_54_11</name>
    <dbReference type="NCBI Taxonomy" id="1817851"/>
    <lineage>
        <taxon>Bacteria</taxon>
        <taxon>Candidatus Edwardsiibacteriota</taxon>
    </lineage>
</organism>
<dbReference type="GO" id="GO:0051119">
    <property type="term" value="F:sugar transmembrane transporter activity"/>
    <property type="evidence" value="ECO:0007669"/>
    <property type="project" value="InterPro"/>
</dbReference>
<dbReference type="InterPro" id="IPR047662">
    <property type="entry name" value="SemiSWEET"/>
</dbReference>
<evidence type="ECO:0008006" key="8">
    <source>
        <dbReference type="Google" id="ProtNLM"/>
    </source>
</evidence>
<dbReference type="GO" id="GO:0016020">
    <property type="term" value="C:membrane"/>
    <property type="evidence" value="ECO:0007669"/>
    <property type="project" value="UniProtKB-SubCell"/>
</dbReference>
<dbReference type="EMBL" id="MFFM01000039">
    <property type="protein sequence ID" value="OGF10334.1"/>
    <property type="molecule type" value="Genomic_DNA"/>
</dbReference>
<keyword evidence="2 5" id="KW-0812">Transmembrane</keyword>
<evidence type="ECO:0000256" key="3">
    <source>
        <dbReference type="ARBA" id="ARBA00022989"/>
    </source>
</evidence>
<proteinExistence type="predicted"/>